<reference evidence="1" key="1">
    <citation type="submission" date="2024-06" db="EMBL/GenBank/DDBJ databases">
        <authorList>
            <person name="Ashkenazi R."/>
            <person name="Lipszyc R.R."/>
            <person name="Braunstein R."/>
            <person name="Yerushalmy O."/>
            <person name="Alkalay-Oren S."/>
            <person name="Coppenhagn-Glazer S."/>
            <person name="Hazan R."/>
        </authorList>
    </citation>
    <scope>NUCLEOTIDE SEQUENCE</scope>
</reference>
<organism evidence="1">
    <name type="scientific">Mammaliicoccus phage MSShimriz1</name>
    <dbReference type="NCBI Taxonomy" id="3230127"/>
    <lineage>
        <taxon>Viruses</taxon>
    </lineage>
</organism>
<name>A0AAU8GS71_9VIRU</name>
<protein>
    <submittedName>
        <fullName evidence="1">Thioredoxin domain</fullName>
    </submittedName>
</protein>
<accession>A0AAU8GS71</accession>
<proteinExistence type="predicted"/>
<dbReference type="InterPro" id="IPR036249">
    <property type="entry name" value="Thioredoxin-like_sf"/>
</dbReference>
<evidence type="ECO:0000313" key="1">
    <source>
        <dbReference type="EMBL" id="XCH45093.1"/>
    </source>
</evidence>
<dbReference type="EMBL" id="PP931174">
    <property type="protein sequence ID" value="XCH45093.1"/>
    <property type="molecule type" value="Genomic_DNA"/>
</dbReference>
<dbReference type="SUPFAM" id="SSF52833">
    <property type="entry name" value="Thioredoxin-like"/>
    <property type="match status" value="1"/>
</dbReference>
<sequence>MKEVTSLGNLSATIKDKKDAIVIMVQDNCAKSEIIKNTIPLLEEDIEKPILLLDLDSKDVNREKAEELFGSETPALIGYKDGERKDIYAGNITPTQLVKLDNL</sequence>
<dbReference type="Gene3D" id="3.40.30.10">
    <property type="entry name" value="Glutaredoxin"/>
    <property type="match status" value="1"/>
</dbReference>